<name>A0A1F7ITS9_9BACT</name>
<dbReference type="InterPro" id="IPR000940">
    <property type="entry name" value="NNMT_TEMT_trans"/>
</dbReference>
<dbReference type="Proteomes" id="UP000177141">
    <property type="component" value="Unassembled WGS sequence"/>
</dbReference>
<dbReference type="PANTHER" id="PTHR10867:SF17">
    <property type="entry name" value="NICOTINAMIDE N-METHYLTRANSFERASE"/>
    <property type="match status" value="1"/>
</dbReference>
<sequence>MKTLWDKFSPDEYVKDNYATVHDEDKEIIHKLVSFYSSLSKINLALEIGVGPNLYPVMAMLPFIEEIECIDFSTPNLEYLKGQLERPDDRWYRFWELYRSLSRKYDIDLVNNLKRKVEMKQGSIYELECNKYDLASMFFCAESVTKKQKQFTLACSRFIKSVKPGGFLVAAFMENSQGYNVGGVEFPAYPVDAKLIIRIFAPETKNLLVTRIPLAKKSLRPGYTGMVFLTASIA</sequence>
<organism evidence="4 5">
    <name type="scientific">Candidatus Roizmanbacteria bacterium RIFCSPLOWO2_01_FULL_38_12</name>
    <dbReference type="NCBI Taxonomy" id="1802061"/>
    <lineage>
        <taxon>Bacteria</taxon>
        <taxon>Candidatus Roizmaniibacteriota</taxon>
    </lineage>
</organism>
<reference evidence="4 5" key="1">
    <citation type="journal article" date="2016" name="Nat. Commun.">
        <title>Thousands of microbial genomes shed light on interconnected biogeochemical processes in an aquifer system.</title>
        <authorList>
            <person name="Anantharaman K."/>
            <person name="Brown C.T."/>
            <person name="Hug L.A."/>
            <person name="Sharon I."/>
            <person name="Castelle C.J."/>
            <person name="Probst A.J."/>
            <person name="Thomas B.C."/>
            <person name="Singh A."/>
            <person name="Wilkins M.J."/>
            <person name="Karaoz U."/>
            <person name="Brodie E.L."/>
            <person name="Williams K.H."/>
            <person name="Hubbard S.S."/>
            <person name="Banfield J.F."/>
        </authorList>
    </citation>
    <scope>NUCLEOTIDE SEQUENCE [LARGE SCALE GENOMIC DNA]</scope>
</reference>
<dbReference type="SUPFAM" id="SSF53335">
    <property type="entry name" value="S-adenosyl-L-methionine-dependent methyltransferases"/>
    <property type="match status" value="1"/>
</dbReference>
<dbReference type="GO" id="GO:0032259">
    <property type="term" value="P:methylation"/>
    <property type="evidence" value="ECO:0007669"/>
    <property type="project" value="UniProtKB-KW"/>
</dbReference>
<keyword evidence="3" id="KW-0949">S-adenosyl-L-methionine</keyword>
<keyword evidence="2" id="KW-0808">Transferase</keyword>
<dbReference type="PANTHER" id="PTHR10867">
    <property type="entry name" value="NNMT/PNMT/TEMT FAMILY MEMBER"/>
    <property type="match status" value="1"/>
</dbReference>
<evidence type="ECO:0000313" key="5">
    <source>
        <dbReference type="Proteomes" id="UP000177141"/>
    </source>
</evidence>
<protein>
    <recommendedName>
        <fullName evidence="6">Methyltransferase</fullName>
    </recommendedName>
</protein>
<evidence type="ECO:0000256" key="1">
    <source>
        <dbReference type="ARBA" id="ARBA00022603"/>
    </source>
</evidence>
<evidence type="ECO:0000256" key="3">
    <source>
        <dbReference type="ARBA" id="ARBA00022691"/>
    </source>
</evidence>
<evidence type="ECO:0000313" key="4">
    <source>
        <dbReference type="EMBL" id="OGK46783.1"/>
    </source>
</evidence>
<dbReference type="Pfam" id="PF01234">
    <property type="entry name" value="NNMT_PNMT_TEMT"/>
    <property type="match status" value="1"/>
</dbReference>
<dbReference type="InterPro" id="IPR029063">
    <property type="entry name" value="SAM-dependent_MTases_sf"/>
</dbReference>
<keyword evidence="1" id="KW-0489">Methyltransferase</keyword>
<evidence type="ECO:0008006" key="6">
    <source>
        <dbReference type="Google" id="ProtNLM"/>
    </source>
</evidence>
<dbReference type="EMBL" id="MGAL01000040">
    <property type="protein sequence ID" value="OGK46783.1"/>
    <property type="molecule type" value="Genomic_DNA"/>
</dbReference>
<proteinExistence type="predicted"/>
<gene>
    <name evidence="4" type="ORF">A3A93_04020</name>
</gene>
<dbReference type="PROSITE" id="PS51681">
    <property type="entry name" value="SAM_MT_NNMT_PNMT_TEMT"/>
    <property type="match status" value="1"/>
</dbReference>
<dbReference type="AlphaFoldDB" id="A0A1F7ITS9"/>
<evidence type="ECO:0000256" key="2">
    <source>
        <dbReference type="ARBA" id="ARBA00022679"/>
    </source>
</evidence>
<dbReference type="Gene3D" id="3.40.50.150">
    <property type="entry name" value="Vaccinia Virus protein VP39"/>
    <property type="match status" value="1"/>
</dbReference>
<accession>A0A1F7ITS9</accession>
<dbReference type="GO" id="GO:0008168">
    <property type="term" value="F:methyltransferase activity"/>
    <property type="evidence" value="ECO:0007669"/>
    <property type="project" value="UniProtKB-KW"/>
</dbReference>
<comment type="caution">
    <text evidence="4">The sequence shown here is derived from an EMBL/GenBank/DDBJ whole genome shotgun (WGS) entry which is preliminary data.</text>
</comment>